<dbReference type="STRING" id="887929.HMP0721_2508"/>
<feature type="region of interest" description="Disordered" evidence="1">
    <location>
        <begin position="56"/>
        <end position="92"/>
    </location>
</feature>
<dbReference type="AlphaFoldDB" id="E6MKH2"/>
<dbReference type="eggNOG" id="COG0737">
    <property type="taxonomic scope" value="Bacteria"/>
</dbReference>
<dbReference type="SUPFAM" id="SSF55816">
    <property type="entry name" value="5'-nucleotidase (syn. UDP-sugar hydrolase), C-terminal domain"/>
    <property type="match status" value="1"/>
</dbReference>
<dbReference type="HOGENOM" id="CLU_162654_0_0_9"/>
<feature type="compositionally biased region" description="Gly residues" evidence="1">
    <location>
        <begin position="63"/>
        <end position="76"/>
    </location>
</feature>
<keyword evidence="3" id="KW-1185">Reference proteome</keyword>
<dbReference type="RefSeq" id="WP_006599931.1">
    <property type="nucleotide sequence ID" value="NZ_GL622390.1"/>
</dbReference>
<dbReference type="GO" id="GO:0009166">
    <property type="term" value="P:nucleotide catabolic process"/>
    <property type="evidence" value="ECO:0007669"/>
    <property type="project" value="InterPro"/>
</dbReference>
<dbReference type="Proteomes" id="UP000004754">
    <property type="component" value="Unassembled WGS sequence"/>
</dbReference>
<dbReference type="Gene3D" id="3.90.780.10">
    <property type="entry name" value="5'-Nucleotidase, C-terminal domain"/>
    <property type="match status" value="1"/>
</dbReference>
<gene>
    <name evidence="2" type="ORF">HMP0721_2508</name>
</gene>
<dbReference type="InterPro" id="IPR036907">
    <property type="entry name" value="5'-Nucleotdase_C_sf"/>
</dbReference>
<comment type="caution">
    <text evidence="2">The sequence shown here is derived from an EMBL/GenBank/DDBJ whole genome shotgun (WGS) entry which is preliminary data.</text>
</comment>
<dbReference type="EMBL" id="AEQN01000065">
    <property type="protein sequence ID" value="EFV00414.1"/>
    <property type="molecule type" value="Genomic_DNA"/>
</dbReference>
<evidence type="ECO:0000313" key="3">
    <source>
        <dbReference type="Proteomes" id="UP000004754"/>
    </source>
</evidence>
<evidence type="ECO:0000313" key="2">
    <source>
        <dbReference type="EMBL" id="EFV00414.1"/>
    </source>
</evidence>
<evidence type="ECO:0000256" key="1">
    <source>
        <dbReference type="SAM" id="MobiDB-lite"/>
    </source>
</evidence>
<accession>E6MKH2</accession>
<organism evidence="2 3">
    <name type="scientific">Pseudoramibacter alactolyticus ATCC 23263</name>
    <dbReference type="NCBI Taxonomy" id="887929"/>
    <lineage>
        <taxon>Bacteria</taxon>
        <taxon>Bacillati</taxon>
        <taxon>Bacillota</taxon>
        <taxon>Clostridia</taxon>
        <taxon>Eubacteriales</taxon>
        <taxon>Eubacteriaceae</taxon>
        <taxon>Pseudoramibacter</taxon>
    </lineage>
</organism>
<feature type="compositionally biased region" description="Polar residues" evidence="1">
    <location>
        <begin position="82"/>
        <end position="92"/>
    </location>
</feature>
<name>E6MKH2_9FIRM</name>
<sequence length="92" mass="9717">NYRMSGGGGYPHVAEAPVVWDEILEIRQLLIDTAMAMKTINPKDFFDRNWFVTTTGETWPGSGKPGDGGISGGPQPGSGSPNRPTTLPGTGV</sequence>
<feature type="non-terminal residue" evidence="2">
    <location>
        <position position="1"/>
    </location>
</feature>
<proteinExistence type="predicted"/>
<protein>
    <submittedName>
        <fullName evidence="2">Uncharacterized protein</fullName>
    </submittedName>
</protein>
<dbReference type="GO" id="GO:0016787">
    <property type="term" value="F:hydrolase activity"/>
    <property type="evidence" value="ECO:0007669"/>
    <property type="project" value="InterPro"/>
</dbReference>
<reference evidence="2 3" key="1">
    <citation type="submission" date="2010-12" db="EMBL/GenBank/DDBJ databases">
        <authorList>
            <person name="Muzny D."/>
            <person name="Qin X."/>
            <person name="Deng J."/>
            <person name="Jiang H."/>
            <person name="Liu Y."/>
            <person name="Qu J."/>
            <person name="Song X.-Z."/>
            <person name="Zhang L."/>
            <person name="Thornton R."/>
            <person name="Coyle M."/>
            <person name="Francisco L."/>
            <person name="Jackson L."/>
            <person name="Javaid M."/>
            <person name="Korchina V."/>
            <person name="Kovar C."/>
            <person name="Mata R."/>
            <person name="Mathew T."/>
            <person name="Ngo R."/>
            <person name="Nguyen L."/>
            <person name="Nguyen N."/>
            <person name="Okwuonu G."/>
            <person name="Ongeri F."/>
            <person name="Pham C."/>
            <person name="Simmons D."/>
            <person name="Wilczek-Boney K."/>
            <person name="Hale W."/>
            <person name="Jakkamsetti A."/>
            <person name="Pham P."/>
            <person name="Ruth R."/>
            <person name="San Lucas F."/>
            <person name="Warren J."/>
            <person name="Zhang J."/>
            <person name="Zhao Z."/>
            <person name="Zhou C."/>
            <person name="Zhu D."/>
            <person name="Lee S."/>
            <person name="Bess C."/>
            <person name="Blankenburg K."/>
            <person name="Forbes L."/>
            <person name="Fu Q."/>
            <person name="Gubbala S."/>
            <person name="Hirani K."/>
            <person name="Jayaseelan J.C."/>
            <person name="Lara F."/>
            <person name="Munidasa M."/>
            <person name="Palculict T."/>
            <person name="Patil S."/>
            <person name="Pu L.-L."/>
            <person name="Saada N."/>
            <person name="Tang L."/>
            <person name="Weissenberger G."/>
            <person name="Zhu Y."/>
            <person name="Hemphill L."/>
            <person name="Shang Y."/>
            <person name="Youmans B."/>
            <person name="Ayvaz T."/>
            <person name="Ross M."/>
            <person name="Santibanez J."/>
            <person name="Aqrawi P."/>
            <person name="Gross S."/>
            <person name="Joshi V."/>
            <person name="Fowler G."/>
            <person name="Nazareth L."/>
            <person name="Reid J."/>
            <person name="Worley K."/>
            <person name="Petrosino J."/>
            <person name="Highlander S."/>
            <person name="Gibbs R."/>
        </authorList>
    </citation>
    <scope>NUCLEOTIDE SEQUENCE [LARGE SCALE GENOMIC DNA]</scope>
    <source>
        <strain evidence="2 3">ATCC 23263</strain>
    </source>
</reference>